<dbReference type="GO" id="GO:0043419">
    <property type="term" value="P:urea catabolic process"/>
    <property type="evidence" value="ECO:0007669"/>
    <property type="project" value="UniProtKB-UniRule"/>
</dbReference>
<reference evidence="5" key="1">
    <citation type="submission" date="2015-07" db="EMBL/GenBank/DDBJ databases">
        <title>Draft genome sequence of Streptomyces sp. CMAA 1322, a bacterium isolated from Caatinga biome, from dry forest semiarid of Brazil.</title>
        <authorList>
            <person name="Santos S.N."/>
            <person name="Gacesa R."/>
            <person name="Taketani R.G."/>
            <person name="Long P.F."/>
            <person name="Melo I.S."/>
        </authorList>
    </citation>
    <scope>NUCLEOTIDE SEQUENCE [LARGE SCALE GENOMIC DNA]</scope>
    <source>
        <strain evidence="5">CMAA 1322</strain>
    </source>
</reference>
<dbReference type="PANTHER" id="PTHR33569">
    <property type="entry name" value="UREASE"/>
    <property type="match status" value="1"/>
</dbReference>
<comment type="pathway">
    <text evidence="3">Nitrogen metabolism; urea degradation; CO(2) and NH(3) from urea (urease route): step 1/1.</text>
</comment>
<dbReference type="Pfam" id="PF00699">
    <property type="entry name" value="Urease_beta"/>
    <property type="match status" value="1"/>
</dbReference>
<dbReference type="InterPro" id="IPR036461">
    <property type="entry name" value="Urease_betasu_sf"/>
</dbReference>
<dbReference type="AlphaFoldDB" id="A0A0K9XKI8"/>
<name>A0A0K9XKI8_9ACTN</name>
<dbReference type="PANTHER" id="PTHR33569:SF1">
    <property type="entry name" value="UREASE"/>
    <property type="match status" value="1"/>
</dbReference>
<comment type="catalytic activity">
    <reaction evidence="2 3">
        <text>urea + 2 H2O + H(+) = hydrogencarbonate + 2 NH4(+)</text>
        <dbReference type="Rhea" id="RHEA:20557"/>
        <dbReference type="ChEBI" id="CHEBI:15377"/>
        <dbReference type="ChEBI" id="CHEBI:15378"/>
        <dbReference type="ChEBI" id="CHEBI:16199"/>
        <dbReference type="ChEBI" id="CHEBI:17544"/>
        <dbReference type="ChEBI" id="CHEBI:28938"/>
        <dbReference type="EC" id="3.5.1.5"/>
    </reaction>
</comment>
<evidence type="ECO:0000313" key="5">
    <source>
        <dbReference type="Proteomes" id="UP000037288"/>
    </source>
</evidence>
<dbReference type="InterPro" id="IPR050069">
    <property type="entry name" value="Urease_subunit"/>
</dbReference>
<gene>
    <name evidence="3" type="primary">ureB</name>
    <name evidence="4" type="ORF">AC230_04740</name>
</gene>
<keyword evidence="5" id="KW-1185">Reference proteome</keyword>
<dbReference type="PATRIC" id="fig|1678637.3.peg.1034"/>
<dbReference type="NCBIfam" id="TIGR00192">
    <property type="entry name" value="urease_beta"/>
    <property type="match status" value="1"/>
</dbReference>
<dbReference type="RefSeq" id="WP_049714628.1">
    <property type="nucleotide sequence ID" value="NZ_LFXA01000002.1"/>
</dbReference>
<sequence length="103" mass="11018">MIPGEVLFAEAPVRLNEGLHRTRLTVLNTADRPVQVGSHYHFAEANPGLDFDRAAAHGKRLDVPAGTAVRFEPGIPVEVDLVPIAGKRIVEGLRGECGGQLDA</sequence>
<dbReference type="Gene3D" id="2.10.150.10">
    <property type="entry name" value="Urease, beta subunit"/>
    <property type="match status" value="1"/>
</dbReference>
<dbReference type="OrthoDB" id="9797217at2"/>
<comment type="subcellular location">
    <subcellularLocation>
        <location evidence="3">Cytoplasm</location>
    </subcellularLocation>
</comment>
<comment type="subunit">
    <text evidence="3">Heterotrimer of UreA (gamma), UreB (beta) and UreC (alpha) subunits. Three heterotrimers associate to form the active enzyme.</text>
</comment>
<evidence type="ECO:0000313" key="4">
    <source>
        <dbReference type="EMBL" id="KNB53894.1"/>
    </source>
</evidence>
<dbReference type="GO" id="GO:0009039">
    <property type="term" value="F:urease activity"/>
    <property type="evidence" value="ECO:0007669"/>
    <property type="project" value="UniProtKB-UniRule"/>
</dbReference>
<comment type="caution">
    <text evidence="4">The sequence shown here is derived from an EMBL/GenBank/DDBJ whole genome shotgun (WGS) entry which is preliminary data.</text>
</comment>
<dbReference type="Proteomes" id="UP000037288">
    <property type="component" value="Unassembled WGS sequence"/>
</dbReference>
<organism evidence="4 5">
    <name type="scientific">Streptomyces caatingaensis</name>
    <dbReference type="NCBI Taxonomy" id="1678637"/>
    <lineage>
        <taxon>Bacteria</taxon>
        <taxon>Bacillati</taxon>
        <taxon>Actinomycetota</taxon>
        <taxon>Actinomycetes</taxon>
        <taxon>Kitasatosporales</taxon>
        <taxon>Streptomycetaceae</taxon>
        <taxon>Streptomyces</taxon>
    </lineage>
</organism>
<dbReference type="GO" id="GO:0035550">
    <property type="term" value="C:urease complex"/>
    <property type="evidence" value="ECO:0007669"/>
    <property type="project" value="InterPro"/>
</dbReference>
<dbReference type="HAMAP" id="MF_01954">
    <property type="entry name" value="Urease_beta"/>
    <property type="match status" value="1"/>
</dbReference>
<dbReference type="UniPathway" id="UPA00258">
    <property type="reaction ID" value="UER00370"/>
</dbReference>
<dbReference type="InterPro" id="IPR002019">
    <property type="entry name" value="Urease_beta-like"/>
</dbReference>
<dbReference type="CDD" id="cd00407">
    <property type="entry name" value="Urease_beta"/>
    <property type="match status" value="1"/>
</dbReference>
<evidence type="ECO:0000256" key="3">
    <source>
        <dbReference type="HAMAP-Rule" id="MF_01954"/>
    </source>
</evidence>
<dbReference type="SUPFAM" id="SSF51278">
    <property type="entry name" value="Urease, beta-subunit"/>
    <property type="match status" value="1"/>
</dbReference>
<evidence type="ECO:0000256" key="1">
    <source>
        <dbReference type="ARBA" id="ARBA00022801"/>
    </source>
</evidence>
<dbReference type="NCBIfam" id="NF009682">
    <property type="entry name" value="PRK13203.1"/>
    <property type="match status" value="1"/>
</dbReference>
<evidence type="ECO:0000256" key="2">
    <source>
        <dbReference type="ARBA" id="ARBA00047778"/>
    </source>
</evidence>
<proteinExistence type="inferred from homology"/>
<keyword evidence="1 3" id="KW-0378">Hydrolase</keyword>
<dbReference type="EMBL" id="LFXA01000002">
    <property type="protein sequence ID" value="KNB53894.1"/>
    <property type="molecule type" value="Genomic_DNA"/>
</dbReference>
<dbReference type="STRING" id="1678637.AC230_04740"/>
<dbReference type="EC" id="3.5.1.5" evidence="3"/>
<keyword evidence="3" id="KW-0963">Cytoplasm</keyword>
<comment type="similarity">
    <text evidence="3">Belongs to the urease beta subunit family.</text>
</comment>
<accession>A0A0K9XKI8</accession>
<protein>
    <recommendedName>
        <fullName evidence="3">Urease subunit beta</fullName>
        <ecNumber evidence="3">3.5.1.5</ecNumber>
    </recommendedName>
    <alternativeName>
        <fullName evidence="3">Urea amidohydrolase subunit beta</fullName>
    </alternativeName>
</protein>